<dbReference type="RefSeq" id="WP_080521513.1">
    <property type="nucleotide sequence ID" value="NZ_LPUF01000001.1"/>
</dbReference>
<protein>
    <recommendedName>
        <fullName evidence="4">Peptidase</fullName>
    </recommendedName>
</protein>
<evidence type="ECO:0008006" key="4">
    <source>
        <dbReference type="Google" id="ProtNLM"/>
    </source>
</evidence>
<gene>
    <name evidence="2" type="ORF">AU255_03060</name>
</gene>
<feature type="chain" id="PRO_5012099320" description="Peptidase" evidence="1">
    <location>
        <begin position="20"/>
        <end position="83"/>
    </location>
</feature>
<keyword evidence="1" id="KW-0732">Signal</keyword>
<evidence type="ECO:0000313" key="3">
    <source>
        <dbReference type="Proteomes" id="UP000191980"/>
    </source>
</evidence>
<evidence type="ECO:0000256" key="1">
    <source>
        <dbReference type="SAM" id="SignalP"/>
    </source>
</evidence>
<proteinExistence type="predicted"/>
<dbReference type="PROSITE" id="PS51257">
    <property type="entry name" value="PROKAR_LIPOPROTEIN"/>
    <property type="match status" value="1"/>
</dbReference>
<dbReference type="EMBL" id="LPUF01000001">
    <property type="protein sequence ID" value="OQK16897.1"/>
    <property type="molecule type" value="Genomic_DNA"/>
</dbReference>
<accession>A0A1V8M5R9</accession>
<evidence type="ECO:0000313" key="2">
    <source>
        <dbReference type="EMBL" id="OQK16897.1"/>
    </source>
</evidence>
<reference evidence="2 3" key="1">
    <citation type="submission" date="2015-12" db="EMBL/GenBank/DDBJ databases">
        <authorList>
            <person name="Shamseldin A."/>
            <person name="Moawad H."/>
            <person name="Abd El-Rahim W.M."/>
            <person name="Sadowsky M.J."/>
        </authorList>
    </citation>
    <scope>NUCLEOTIDE SEQUENCE [LARGE SCALE GENOMIC DNA]</scope>
    <source>
        <strain evidence="2 3">WF1</strain>
    </source>
</reference>
<sequence>MRIKFLSSSLFLIVFTACTTKVVQAPKTVMLGSDRDAHACISSAGYRWCAVTQQCERPWELAKMQKFANTRSAFDKYCENPEQ</sequence>
<dbReference type="AlphaFoldDB" id="A0A1V8M5R9"/>
<comment type="caution">
    <text evidence="2">The sequence shown here is derived from an EMBL/GenBank/DDBJ whole genome shotgun (WGS) entry which is preliminary data.</text>
</comment>
<feature type="signal peptide" evidence="1">
    <location>
        <begin position="1"/>
        <end position="19"/>
    </location>
</feature>
<dbReference type="OrthoDB" id="8913515at2"/>
<dbReference type="Proteomes" id="UP000191980">
    <property type="component" value="Unassembled WGS sequence"/>
</dbReference>
<organism evidence="2 3">
    <name type="scientific">Methyloprofundus sedimenti</name>
    <dbReference type="NCBI Taxonomy" id="1420851"/>
    <lineage>
        <taxon>Bacteria</taxon>
        <taxon>Pseudomonadati</taxon>
        <taxon>Pseudomonadota</taxon>
        <taxon>Gammaproteobacteria</taxon>
        <taxon>Methylococcales</taxon>
        <taxon>Methylococcaceae</taxon>
        <taxon>Methyloprofundus</taxon>
    </lineage>
</organism>
<dbReference type="STRING" id="1420851.AU255_03060"/>
<keyword evidence="3" id="KW-1185">Reference proteome</keyword>
<name>A0A1V8M5R9_9GAMM</name>